<dbReference type="GO" id="GO:0006139">
    <property type="term" value="P:nucleobase-containing compound metabolic process"/>
    <property type="evidence" value="ECO:0007669"/>
    <property type="project" value="InterPro"/>
</dbReference>
<keyword evidence="2" id="KW-0547">Nucleotide-binding</keyword>
<dbReference type="Gene3D" id="3.40.50.300">
    <property type="entry name" value="P-loop containing nucleotide triphosphate hydrolases"/>
    <property type="match status" value="2"/>
</dbReference>
<gene>
    <name evidence="12" type="ORF">FY550_01880</name>
</gene>
<dbReference type="Gene3D" id="3.90.320.10">
    <property type="match status" value="1"/>
</dbReference>
<dbReference type="InterPro" id="IPR011604">
    <property type="entry name" value="PDDEXK-like_dom_sf"/>
</dbReference>
<dbReference type="SMART" id="SM00491">
    <property type="entry name" value="HELICc2"/>
    <property type="match status" value="1"/>
</dbReference>
<dbReference type="InterPro" id="IPR027417">
    <property type="entry name" value="P-loop_NTPase"/>
</dbReference>
<dbReference type="Pfam" id="PF13307">
    <property type="entry name" value="Helicase_C_2"/>
    <property type="match status" value="1"/>
</dbReference>
<keyword evidence="8" id="KW-0238">DNA-binding</keyword>
<keyword evidence="1" id="KW-0479">Metal-binding</keyword>
<dbReference type="InterPro" id="IPR014013">
    <property type="entry name" value="Helic_SF1/SF2_ATP-bd_DinG/Rad3"/>
</dbReference>
<dbReference type="Pfam" id="PF06733">
    <property type="entry name" value="DEAD_2"/>
    <property type="match status" value="1"/>
</dbReference>
<dbReference type="RefSeq" id="WP_149054319.1">
    <property type="nucleotide sequence ID" value="NZ_CP043420.1"/>
</dbReference>
<dbReference type="InterPro" id="IPR010614">
    <property type="entry name" value="RAD3-like_helicase_DEAD"/>
</dbReference>
<dbReference type="PANTHER" id="PTHR11472">
    <property type="entry name" value="DNA REPAIR DEAD HELICASE RAD3/XP-D SUBFAMILY MEMBER"/>
    <property type="match status" value="1"/>
</dbReference>
<dbReference type="GO" id="GO:0003678">
    <property type="term" value="F:DNA helicase activity"/>
    <property type="evidence" value="ECO:0007669"/>
    <property type="project" value="InterPro"/>
</dbReference>
<dbReference type="GO" id="GO:0016818">
    <property type="term" value="F:hydrolase activity, acting on acid anhydrides, in phosphorus-containing anhydrides"/>
    <property type="evidence" value="ECO:0007669"/>
    <property type="project" value="InterPro"/>
</dbReference>
<dbReference type="GO" id="GO:0005524">
    <property type="term" value="F:ATP binding"/>
    <property type="evidence" value="ECO:0007669"/>
    <property type="project" value="UniProtKB-KW"/>
</dbReference>
<keyword evidence="4 12" id="KW-0347">Helicase</keyword>
<evidence type="ECO:0000256" key="1">
    <source>
        <dbReference type="ARBA" id="ARBA00022723"/>
    </source>
</evidence>
<keyword evidence="13" id="KW-1185">Reference proteome</keyword>
<sequence>MSEVETPLYRVAVRALCAFTARGGDLDLRFTPSPTAQEGIAGHGVVAARRGESYEREITLEGQFESLLVRGRADGFDAEANRLEEVKTYRGDLEHQPENHRRLHWAQAKVYGALMCQTRGLPHIELALVYFDVTSQRETVISETFEAATLAAFLSEQCRAFHAWAAQELAHRQARETWLAQLAFPHDTFRHGQRALAESVYKAVSTGRALMAQAPTGIGKTLGTLFPMLKAMPGQQLDRLCFLTSRTTGRQLALDALTTLGASVPATPLRTLELIARDKACENPHLACHGESCPLASGFYDRLPAARQAAVEAGFLDHTTLRRVALAHEVCPYYLGQEMARWSDMLIGDVNYWFDASAMLYALSVEQQWQVGLMVDEAHNLVERGRGMYSAEMDQTRFLTMRRQAPPMLKKPLDRVARRWRELNAEVFDDHHDSDYQVLETPPGRLMDALARAVSAINDHMVEQPVGLDSALLEFYFDALAMARVYELFDEHFLCDLTRIPGRTGRVASRLCLRNVVPGPLLAPRFAATRSSVLFSATLSPAHYYRDLLGLPGETPWLEMASPFASDQLELHIDAHISTRYRDRAASLVPIAELVAAQYRQRPGNYLAFFSSFDYLEQVVATLRDRAPELPLHVQSRRMSEEARRDFLNRFGEQSGMIGFAVLGGIFGEGIDLPGERLIGAFIATLGLPQVNAVNEQMKARMAALFGDGYRYTYLYPGMTRVIQAAGRVIRTQEDRGVIHLIDDRFGRPEIRTLLPGWWSRS</sequence>
<dbReference type="PROSITE" id="PS51193">
    <property type="entry name" value="HELICASE_ATP_BIND_2"/>
    <property type="match status" value="1"/>
</dbReference>
<evidence type="ECO:0000256" key="5">
    <source>
        <dbReference type="ARBA" id="ARBA00022840"/>
    </source>
</evidence>
<comment type="similarity">
    <text evidence="10">Belongs to the helicase family. DinG subfamily.</text>
</comment>
<keyword evidence="9" id="KW-0413">Isomerase</keyword>
<evidence type="ECO:0000256" key="9">
    <source>
        <dbReference type="ARBA" id="ARBA00023235"/>
    </source>
</evidence>
<keyword evidence="6" id="KW-0408">Iron</keyword>
<evidence type="ECO:0000256" key="2">
    <source>
        <dbReference type="ARBA" id="ARBA00022741"/>
    </source>
</evidence>
<dbReference type="Proteomes" id="UP000322553">
    <property type="component" value="Chromosome"/>
</dbReference>
<dbReference type="AlphaFoldDB" id="A0A5C0ZZD3"/>
<keyword evidence="7" id="KW-0411">Iron-sulfur</keyword>
<dbReference type="SUPFAM" id="SSF52540">
    <property type="entry name" value="P-loop containing nucleoside triphosphate hydrolases"/>
    <property type="match status" value="1"/>
</dbReference>
<keyword evidence="3" id="KW-0378">Hydrolase</keyword>
<dbReference type="EMBL" id="CP043420">
    <property type="protein sequence ID" value="QEL10005.1"/>
    <property type="molecule type" value="Genomic_DNA"/>
</dbReference>
<dbReference type="InterPro" id="IPR006555">
    <property type="entry name" value="ATP-dep_Helicase_C"/>
</dbReference>
<evidence type="ECO:0000256" key="10">
    <source>
        <dbReference type="ARBA" id="ARBA00038058"/>
    </source>
</evidence>
<evidence type="ECO:0000256" key="4">
    <source>
        <dbReference type="ARBA" id="ARBA00022806"/>
    </source>
</evidence>
<accession>A0A5C0ZZD3</accession>
<dbReference type="GO" id="GO:0003677">
    <property type="term" value="F:DNA binding"/>
    <property type="evidence" value="ECO:0007669"/>
    <property type="project" value="UniProtKB-KW"/>
</dbReference>
<dbReference type="GO" id="GO:0051536">
    <property type="term" value="F:iron-sulfur cluster binding"/>
    <property type="evidence" value="ECO:0007669"/>
    <property type="project" value="UniProtKB-KW"/>
</dbReference>
<name>A0A5C0ZZD3_9GAMM</name>
<evidence type="ECO:0000256" key="3">
    <source>
        <dbReference type="ARBA" id="ARBA00022801"/>
    </source>
</evidence>
<feature type="domain" description="Helicase ATP-binding" evidence="11">
    <location>
        <begin position="179"/>
        <end position="432"/>
    </location>
</feature>
<evidence type="ECO:0000313" key="12">
    <source>
        <dbReference type="EMBL" id="QEL10005.1"/>
    </source>
</evidence>
<organism evidence="12 13">
    <name type="scientific">Kushneria phosphatilytica</name>
    <dbReference type="NCBI Taxonomy" id="657387"/>
    <lineage>
        <taxon>Bacteria</taxon>
        <taxon>Pseudomonadati</taxon>
        <taxon>Pseudomonadota</taxon>
        <taxon>Gammaproteobacteria</taxon>
        <taxon>Oceanospirillales</taxon>
        <taxon>Halomonadaceae</taxon>
        <taxon>Kushneria</taxon>
    </lineage>
</organism>
<evidence type="ECO:0000259" key="11">
    <source>
        <dbReference type="PROSITE" id="PS51193"/>
    </source>
</evidence>
<reference evidence="12 13" key="1">
    <citation type="submission" date="2019-08" db="EMBL/GenBank/DDBJ databases">
        <title>Complete genome sequence of Kushneria sp. YCWA18, a halophilic phosphate-solubilizing bacterium isolated from Daqiao saltern in China.</title>
        <authorList>
            <person name="Du G.-X."/>
            <person name="Qu L.-Y."/>
        </authorList>
    </citation>
    <scope>NUCLEOTIDE SEQUENCE [LARGE SCALE GENOMIC DNA]</scope>
    <source>
        <strain evidence="12 13">YCWA18</strain>
    </source>
</reference>
<keyword evidence="5" id="KW-0067">ATP-binding</keyword>
<dbReference type="InterPro" id="IPR045028">
    <property type="entry name" value="DinG/Rad3-like"/>
</dbReference>
<dbReference type="GO" id="GO:0046872">
    <property type="term" value="F:metal ion binding"/>
    <property type="evidence" value="ECO:0007669"/>
    <property type="project" value="UniProtKB-KW"/>
</dbReference>
<evidence type="ECO:0000256" key="6">
    <source>
        <dbReference type="ARBA" id="ARBA00023004"/>
    </source>
</evidence>
<evidence type="ECO:0000256" key="7">
    <source>
        <dbReference type="ARBA" id="ARBA00023014"/>
    </source>
</evidence>
<evidence type="ECO:0000256" key="8">
    <source>
        <dbReference type="ARBA" id="ARBA00023125"/>
    </source>
</evidence>
<dbReference type="PANTHER" id="PTHR11472:SF34">
    <property type="entry name" value="REGULATOR OF TELOMERE ELONGATION HELICASE 1"/>
    <property type="match status" value="1"/>
</dbReference>
<evidence type="ECO:0000313" key="13">
    <source>
        <dbReference type="Proteomes" id="UP000322553"/>
    </source>
</evidence>
<proteinExistence type="inferred from homology"/>
<protein>
    <submittedName>
        <fullName evidence="12">ATP-dependent DNA helicase</fullName>
    </submittedName>
</protein>
<dbReference type="KEGG" id="kuy:FY550_01880"/>